<organism evidence="3">
    <name type="scientific">Oryza glaberrima</name>
    <name type="common">African rice</name>
    <dbReference type="NCBI Taxonomy" id="4538"/>
    <lineage>
        <taxon>Eukaryota</taxon>
        <taxon>Viridiplantae</taxon>
        <taxon>Streptophyta</taxon>
        <taxon>Embryophyta</taxon>
        <taxon>Tracheophyta</taxon>
        <taxon>Spermatophyta</taxon>
        <taxon>Magnoliopsida</taxon>
        <taxon>Liliopsida</taxon>
        <taxon>Poales</taxon>
        <taxon>Poaceae</taxon>
        <taxon>BOP clade</taxon>
        <taxon>Oryzoideae</taxon>
        <taxon>Oryzeae</taxon>
        <taxon>Oryzinae</taxon>
        <taxon>Oryza</taxon>
    </lineage>
</organism>
<dbReference type="AlphaFoldDB" id="G2XMX0"/>
<accession>G2XMX0</accession>
<protein>
    <submittedName>
        <fullName evidence="3">Hypothetical_protein</fullName>
    </submittedName>
</protein>
<dbReference type="Pfam" id="PF03435">
    <property type="entry name" value="Sacchrp_dh_NADP"/>
    <property type="match status" value="1"/>
</dbReference>
<feature type="region of interest" description="Disordered" evidence="1">
    <location>
        <begin position="15"/>
        <end position="35"/>
    </location>
</feature>
<dbReference type="EMBL" id="FQ378034">
    <property type="protein sequence ID" value="CBX25455.1"/>
    <property type="molecule type" value="Genomic_DNA"/>
</dbReference>
<proteinExistence type="predicted"/>
<dbReference type="InterPro" id="IPR005097">
    <property type="entry name" value="Sacchrp_dh_NADP-bd"/>
</dbReference>
<sequence length="438" mass="47873">MATVVRACMPLPPAAVASSSAAPSTDAQAQRRSSSSSARVLVLGGTGRVGGSTATALSKLRPDLNILIAGRNREKGESLASKLGEESEFVQVDIRDRNMLEEMLQDVDLVVHAAGPFQRENECTVLQAAIATKVRNVQRLIIKCIDILNFFFTRRHILMFVMIQTIRGEQRVSMNKQKIAVSQLLQLPASILVMAAELVHAARSENAGEPERLRFFYYTAGTGGAGPTILTTSFLLLAEDVIAYNKGEEIKLKPYSGALSIDFGKGVRKKDVYLLNLPEVKSAYKVLGVPTVSARFGTAPFFWNWGMQAFANFLPVEFLRDKNKVLKLVGFVDPFVRAIDGIAGERVSMRVRSVGYATAAFVLAVLEGSTQPGVWFPEEVSGALMGGQNNTLVDTIYCFNFLKSPLLFIMQPEGVAIESRKVLLERASQGTTIFVMNK</sequence>
<evidence type="ECO:0000313" key="3">
    <source>
        <dbReference type="EMBL" id="CBX25455.1"/>
    </source>
</evidence>
<gene>
    <name evidence="3" type="primary">Ogl11g00IJ18_1</name>
</gene>
<feature type="domain" description="Saccharopine dehydrogenase NADP binding" evidence="2">
    <location>
        <begin position="40"/>
        <end position="137"/>
    </location>
</feature>
<evidence type="ECO:0000259" key="2">
    <source>
        <dbReference type="Pfam" id="PF03435"/>
    </source>
</evidence>
<dbReference type="PANTHER" id="PTHR43796:SF2">
    <property type="entry name" value="CARBOXYNORSPERMIDINE SYNTHASE"/>
    <property type="match status" value="1"/>
</dbReference>
<evidence type="ECO:0000256" key="1">
    <source>
        <dbReference type="SAM" id="MobiDB-lite"/>
    </source>
</evidence>
<dbReference type="Gene3D" id="3.40.50.720">
    <property type="entry name" value="NAD(P)-binding Rossmann-like Domain"/>
    <property type="match status" value="1"/>
</dbReference>
<reference evidence="3" key="1">
    <citation type="submission" date="2010-10" db="EMBL/GenBank/DDBJ databases">
        <authorList>
            <person name="Genoscope - CEA"/>
        </authorList>
    </citation>
    <scope>NUCLEOTIDE SEQUENCE</scope>
</reference>
<dbReference type="SUPFAM" id="SSF51735">
    <property type="entry name" value="NAD(P)-binding Rossmann-fold domains"/>
    <property type="match status" value="1"/>
</dbReference>
<dbReference type="InterPro" id="IPR036291">
    <property type="entry name" value="NAD(P)-bd_dom_sf"/>
</dbReference>
<name>G2XMX0_ORYGL</name>
<dbReference type="PANTHER" id="PTHR43796">
    <property type="entry name" value="CARBOXYNORSPERMIDINE SYNTHASE"/>
    <property type="match status" value="1"/>
</dbReference>